<protein>
    <submittedName>
        <fullName evidence="1">Uncharacterized protein</fullName>
    </submittedName>
</protein>
<name>A0A135Z2J5_GARVA</name>
<evidence type="ECO:0000313" key="2">
    <source>
        <dbReference type="Proteomes" id="UP000070505"/>
    </source>
</evidence>
<dbReference type="EMBL" id="LSRC01000056">
    <property type="protein sequence ID" value="KXI15866.1"/>
    <property type="molecule type" value="Genomic_DNA"/>
</dbReference>
<organism evidence="1 2">
    <name type="scientific">Gardnerella vaginalis</name>
    <dbReference type="NCBI Taxonomy" id="2702"/>
    <lineage>
        <taxon>Bacteria</taxon>
        <taxon>Bacillati</taxon>
        <taxon>Actinomycetota</taxon>
        <taxon>Actinomycetes</taxon>
        <taxon>Bifidobacteriales</taxon>
        <taxon>Bifidobacteriaceae</taxon>
        <taxon>Gardnerella</taxon>
    </lineage>
</organism>
<dbReference type="AlphaFoldDB" id="A0A135Z2J5"/>
<dbReference type="PATRIC" id="fig|2702.101.peg.1237"/>
<proteinExistence type="predicted"/>
<gene>
    <name evidence="1" type="ORF">HMPREF3230_01252</name>
</gene>
<dbReference type="Proteomes" id="UP000070505">
    <property type="component" value="Unassembled WGS sequence"/>
</dbReference>
<comment type="caution">
    <text evidence="1">The sequence shown here is derived from an EMBL/GenBank/DDBJ whole genome shotgun (WGS) entry which is preliminary data.</text>
</comment>
<reference evidence="1 2" key="1">
    <citation type="submission" date="2016-02" db="EMBL/GenBank/DDBJ databases">
        <authorList>
            <person name="Wen L."/>
            <person name="He K."/>
            <person name="Yang H."/>
        </authorList>
    </citation>
    <scope>NUCLEOTIDE SEQUENCE [LARGE SCALE GENOMIC DNA]</scope>
    <source>
        <strain evidence="1 2">CMW7778B</strain>
    </source>
</reference>
<evidence type="ECO:0000313" key="1">
    <source>
        <dbReference type="EMBL" id="KXI15866.1"/>
    </source>
</evidence>
<dbReference type="RefSeq" id="WP_330997404.1">
    <property type="nucleotide sequence ID" value="NZ_KQ961876.1"/>
</dbReference>
<sequence length="48" mass="5394">MNRADLQNAAKISSSTIAKLSKGENVTTEVSSKFAKHWTVNWKISWKT</sequence>
<accession>A0A135Z2J5</accession>